<reference evidence="3" key="1">
    <citation type="journal article" date="2019" name="Int. J. Syst. Evol. Microbiol.">
        <title>The Global Catalogue of Microorganisms (GCM) 10K type strain sequencing project: providing services to taxonomists for standard genome sequencing and annotation.</title>
        <authorList>
            <consortium name="The Broad Institute Genomics Platform"/>
            <consortium name="The Broad Institute Genome Sequencing Center for Infectious Disease"/>
            <person name="Wu L."/>
            <person name="Ma J."/>
        </authorList>
    </citation>
    <scope>NUCLEOTIDE SEQUENCE [LARGE SCALE GENOMIC DNA]</scope>
    <source>
        <strain evidence="3">CCUG 52537</strain>
    </source>
</reference>
<accession>A0ABW3C3F6</accession>
<keyword evidence="3" id="KW-1185">Reference proteome</keyword>
<organism evidence="2 3">
    <name type="scientific">Sphingosinicella xenopeptidilytica</name>
    <dbReference type="NCBI Taxonomy" id="364098"/>
    <lineage>
        <taxon>Bacteria</taxon>
        <taxon>Pseudomonadati</taxon>
        <taxon>Pseudomonadota</taxon>
        <taxon>Alphaproteobacteria</taxon>
        <taxon>Sphingomonadales</taxon>
        <taxon>Sphingosinicellaceae</taxon>
        <taxon>Sphingosinicella</taxon>
    </lineage>
</organism>
<dbReference type="SUPFAM" id="SSF56059">
    <property type="entry name" value="Glutathione synthetase ATP-binding domain-like"/>
    <property type="match status" value="1"/>
</dbReference>
<feature type="domain" description="Alpha-L-glutamate ligase-related protein ATP-grasp" evidence="1">
    <location>
        <begin position="86"/>
        <end position="349"/>
    </location>
</feature>
<dbReference type="RefSeq" id="WP_381489358.1">
    <property type="nucleotide sequence ID" value="NZ_JBHTIK010000005.1"/>
</dbReference>
<name>A0ABW3C3F6_SPHXN</name>
<evidence type="ECO:0000313" key="2">
    <source>
        <dbReference type="EMBL" id="MFD0848508.1"/>
    </source>
</evidence>
<evidence type="ECO:0000259" key="1">
    <source>
        <dbReference type="Pfam" id="PF14397"/>
    </source>
</evidence>
<dbReference type="EMBL" id="JBHTIK010000005">
    <property type="protein sequence ID" value="MFD0848508.1"/>
    <property type="molecule type" value="Genomic_DNA"/>
</dbReference>
<dbReference type="Pfam" id="PF14397">
    <property type="entry name" value="ATPgrasp_ST"/>
    <property type="match status" value="1"/>
</dbReference>
<dbReference type="Gene3D" id="3.30.470.20">
    <property type="entry name" value="ATP-grasp fold, B domain"/>
    <property type="match status" value="1"/>
</dbReference>
<proteinExistence type="predicted"/>
<comment type="caution">
    <text evidence="2">The sequence shown here is derived from an EMBL/GenBank/DDBJ whole genome shotgun (WGS) entry which is preliminary data.</text>
</comment>
<evidence type="ECO:0000313" key="3">
    <source>
        <dbReference type="Proteomes" id="UP001597124"/>
    </source>
</evidence>
<dbReference type="InterPro" id="IPR039523">
    <property type="entry name" value="RimK-rel_E_lig_ATP-grasp"/>
</dbReference>
<protein>
    <submittedName>
        <fullName evidence="2">Sugar-transfer associated ATP-grasp domain-containing protein</fullName>
    </submittedName>
</protein>
<dbReference type="Proteomes" id="UP001597124">
    <property type="component" value="Unassembled WGS sequence"/>
</dbReference>
<sequence length="358" mass="39181">MGMRNIAATLRYARAGAADGGLPLAAQLTEMLQLRFGRFRLRPQEYYEQRLYRPGLAHASKQAFVGSWAKETVYHVGNHRWDAVADDKLLTYQFLDGLGLLYPKLVAIGHPYRTYPGVPTFGSPEALGAWLREGCPYPLFAKPSDLALGMGCALLEGYDQASDSLQMSDGTVICVADYVEKMWSRSAGPLIFQELIVPHADLVRIIGPRAATLRIMVLLLPEGPRVHRIAFRIPVGRNMTDNYRSGKSGNMLGHVDAATGEVLRVHSGVGAAHRTIETHPDTGATFAGWRLPFWAETLDAVRFAAASLVGIPVQGWDVAITPDGPSFVEVNHRGDFDLLQQAEGRGVADETFLSLLKA</sequence>
<gene>
    <name evidence="2" type="ORF">ACFQ00_09260</name>
</gene>